<organism evidence="1 2">
    <name type="scientific">Anaerobranca californiensis DSM 14826</name>
    <dbReference type="NCBI Taxonomy" id="1120989"/>
    <lineage>
        <taxon>Bacteria</taxon>
        <taxon>Bacillati</taxon>
        <taxon>Bacillota</taxon>
        <taxon>Clostridia</taxon>
        <taxon>Eubacteriales</taxon>
        <taxon>Proteinivoracaceae</taxon>
        <taxon>Anaerobranca</taxon>
    </lineage>
</organism>
<dbReference type="AlphaFoldDB" id="A0A1M6LDT4"/>
<gene>
    <name evidence="1" type="ORF">SAMN02745227_00474</name>
</gene>
<proteinExistence type="predicted"/>
<dbReference type="EMBL" id="FRAI01000005">
    <property type="protein sequence ID" value="SHJ69336.1"/>
    <property type="molecule type" value="Genomic_DNA"/>
</dbReference>
<protein>
    <submittedName>
        <fullName evidence="1">Uncharacterized protein</fullName>
    </submittedName>
</protein>
<evidence type="ECO:0000313" key="2">
    <source>
        <dbReference type="Proteomes" id="UP000243547"/>
    </source>
</evidence>
<dbReference type="STRING" id="1120989.SAMN02745227_00474"/>
<dbReference type="Proteomes" id="UP000243547">
    <property type="component" value="Unassembled WGS sequence"/>
</dbReference>
<reference evidence="2" key="1">
    <citation type="submission" date="2016-11" db="EMBL/GenBank/DDBJ databases">
        <authorList>
            <person name="Varghese N."/>
            <person name="Submissions S."/>
        </authorList>
    </citation>
    <scope>NUCLEOTIDE SEQUENCE [LARGE SCALE GENOMIC DNA]</scope>
    <source>
        <strain evidence="2">DSM 14826</strain>
    </source>
</reference>
<dbReference type="RefSeq" id="WP_159429578.1">
    <property type="nucleotide sequence ID" value="NZ_FRAI01000005.1"/>
</dbReference>
<name>A0A1M6LDT4_9FIRM</name>
<sequence length="56" mass="6392">MLMFCPVCKSKEIGKVANNQYYCWQCFVLFNVDGKNCITGVFEVDDEGTLVALEDY</sequence>
<keyword evidence="2" id="KW-1185">Reference proteome</keyword>
<dbReference type="OrthoDB" id="1798711at2"/>
<accession>A0A1M6LDT4</accession>
<evidence type="ECO:0000313" key="1">
    <source>
        <dbReference type="EMBL" id="SHJ69336.1"/>
    </source>
</evidence>